<organism evidence="2 3">
    <name type="scientific">Streptomyces capitiformicae</name>
    <dbReference type="NCBI Taxonomy" id="2014920"/>
    <lineage>
        <taxon>Bacteria</taxon>
        <taxon>Bacillati</taxon>
        <taxon>Actinomycetota</taxon>
        <taxon>Actinomycetes</taxon>
        <taxon>Kitasatosporales</taxon>
        <taxon>Streptomycetaceae</taxon>
        <taxon>Streptomyces</taxon>
    </lineage>
</organism>
<comment type="caution">
    <text evidence="2">The sequence shown here is derived from an EMBL/GenBank/DDBJ whole genome shotgun (WGS) entry which is preliminary data.</text>
</comment>
<dbReference type="Gene3D" id="3.40.50.1820">
    <property type="entry name" value="alpha/beta hydrolase"/>
    <property type="match status" value="1"/>
</dbReference>
<dbReference type="EMBL" id="BNAT01000096">
    <property type="protein sequence ID" value="GHE73069.1"/>
    <property type="molecule type" value="Genomic_DNA"/>
</dbReference>
<reference evidence="2" key="1">
    <citation type="journal article" date="2014" name="Int. J. Syst. Evol. Microbiol.">
        <title>Complete genome sequence of Corynebacterium casei LMG S-19264T (=DSM 44701T), isolated from a smear-ripened cheese.</title>
        <authorList>
            <consortium name="US DOE Joint Genome Institute (JGI-PGF)"/>
            <person name="Walter F."/>
            <person name="Albersmeier A."/>
            <person name="Kalinowski J."/>
            <person name="Ruckert C."/>
        </authorList>
    </citation>
    <scope>NUCLEOTIDE SEQUENCE</scope>
    <source>
        <strain evidence="2">CGMCC 4.7403</strain>
    </source>
</reference>
<evidence type="ECO:0000313" key="2">
    <source>
        <dbReference type="EMBL" id="GHE73069.1"/>
    </source>
</evidence>
<sequence>MPSATFALMDGWHQESARTNGPVSLASEREGWTRSPACTSHWRESPTHEEVAELRPGSWLLTPQGAPEDLVILDLHGGSFRVGSAAGARSLGAQVALAAGARVLLPAHTVSRPRTPSPPVWMTAWRPTTWPPRRLRGSWWPGSVCVRDSVAVGSPAWSA</sequence>
<dbReference type="Proteomes" id="UP000603227">
    <property type="component" value="Unassembled WGS sequence"/>
</dbReference>
<reference evidence="2" key="2">
    <citation type="submission" date="2020-09" db="EMBL/GenBank/DDBJ databases">
        <authorList>
            <person name="Sun Q."/>
            <person name="Zhou Y."/>
        </authorList>
    </citation>
    <scope>NUCLEOTIDE SEQUENCE</scope>
    <source>
        <strain evidence="2">CGMCC 4.7403</strain>
    </source>
</reference>
<dbReference type="AlphaFoldDB" id="A0A918ZVW8"/>
<protein>
    <submittedName>
        <fullName evidence="2">Uncharacterized protein</fullName>
    </submittedName>
</protein>
<keyword evidence="3" id="KW-1185">Reference proteome</keyword>
<evidence type="ECO:0000313" key="3">
    <source>
        <dbReference type="Proteomes" id="UP000603227"/>
    </source>
</evidence>
<feature type="region of interest" description="Disordered" evidence="1">
    <location>
        <begin position="17"/>
        <end position="45"/>
    </location>
</feature>
<accession>A0A918ZVW8</accession>
<proteinExistence type="predicted"/>
<name>A0A918ZVW8_9ACTN</name>
<evidence type="ECO:0000256" key="1">
    <source>
        <dbReference type="SAM" id="MobiDB-lite"/>
    </source>
</evidence>
<dbReference type="InterPro" id="IPR029058">
    <property type="entry name" value="AB_hydrolase_fold"/>
</dbReference>
<dbReference type="SUPFAM" id="SSF53474">
    <property type="entry name" value="alpha/beta-Hydrolases"/>
    <property type="match status" value="1"/>
</dbReference>
<gene>
    <name evidence="2" type="ORF">GCM10017771_96870</name>
</gene>